<accession>A0A976QRK6</accession>
<evidence type="ECO:0000313" key="2">
    <source>
        <dbReference type="Proteomes" id="UP000244803"/>
    </source>
</evidence>
<dbReference type="Proteomes" id="UP000244803">
    <property type="component" value="Chromosome 1"/>
</dbReference>
<evidence type="ECO:0008006" key="3">
    <source>
        <dbReference type="Google" id="ProtNLM"/>
    </source>
</evidence>
<gene>
    <name evidence="1" type="ORF">MACJ_000715</name>
</gene>
<name>A0A976QRK6_THEOR</name>
<reference evidence="1" key="1">
    <citation type="submission" date="2022-07" db="EMBL/GenBank/DDBJ databases">
        <title>Evaluation of T. orientalis genome assembly methods using nanopore sequencing and analysis of variation between genomes.</title>
        <authorList>
            <person name="Yam J."/>
            <person name="Micallef M.L."/>
            <person name="Liu M."/>
            <person name="Djordjevic S.P."/>
            <person name="Bogema D.R."/>
            <person name="Jenkins C."/>
        </authorList>
    </citation>
    <scope>NUCLEOTIDE SEQUENCE</scope>
    <source>
        <strain evidence="1">Fish Creek</strain>
    </source>
</reference>
<protein>
    <recommendedName>
        <fullName evidence="3">C3H1-type domain-containing protein</fullName>
    </recommendedName>
</protein>
<proteinExistence type="predicted"/>
<dbReference type="OrthoDB" id="514276at2759"/>
<sequence>MTDTLPVSRSFNPRKNCPFLSSIFKRRCPMHYFYLPVECPLGKNCDDGLCPLSHTKLEVIFHPILHKTKRCSMAVMNVCNFAHRCAFFHNTNDRISSHLSWLVWQKKWNLWETSPEVLSVNFNLDMEVAGKLSYMIESRIESQVMLESLNKDKPILSYLNKETAVPGSLKNSVETRLSKGEKELGCVGDKSDTMLDLERQLGAMLDMCNTPETSASTLTPEIRTYIKQYPKEKEVYTPINKLCNISSLYK</sequence>
<dbReference type="AlphaFoldDB" id="A0A976QRK6"/>
<evidence type="ECO:0000313" key="1">
    <source>
        <dbReference type="EMBL" id="UKJ88271.2"/>
    </source>
</evidence>
<organism evidence="1 2">
    <name type="scientific">Theileria orientalis</name>
    <dbReference type="NCBI Taxonomy" id="68886"/>
    <lineage>
        <taxon>Eukaryota</taxon>
        <taxon>Sar</taxon>
        <taxon>Alveolata</taxon>
        <taxon>Apicomplexa</taxon>
        <taxon>Aconoidasida</taxon>
        <taxon>Piroplasmida</taxon>
        <taxon>Theileriidae</taxon>
        <taxon>Theileria</taxon>
    </lineage>
</organism>
<dbReference type="SUPFAM" id="SSF90229">
    <property type="entry name" value="CCCH zinc finger"/>
    <property type="match status" value="1"/>
</dbReference>
<dbReference type="EMBL" id="CP056065">
    <property type="protein sequence ID" value="UKJ88271.2"/>
    <property type="molecule type" value="Genomic_DNA"/>
</dbReference>
<dbReference type="GO" id="GO:0046872">
    <property type="term" value="F:metal ion binding"/>
    <property type="evidence" value="ECO:0007669"/>
    <property type="project" value="InterPro"/>
</dbReference>
<dbReference type="InterPro" id="IPR036855">
    <property type="entry name" value="Znf_CCCH_sf"/>
</dbReference>